<comment type="caution">
    <text evidence="2">The sequence shown here is derived from an EMBL/GenBank/DDBJ whole genome shotgun (WGS) entry which is preliminary data.</text>
</comment>
<organism evidence="2 3">
    <name type="scientific">Methylobacterium goesingense</name>
    <dbReference type="NCBI Taxonomy" id="243690"/>
    <lineage>
        <taxon>Bacteria</taxon>
        <taxon>Pseudomonadati</taxon>
        <taxon>Pseudomonadota</taxon>
        <taxon>Alphaproteobacteria</taxon>
        <taxon>Hyphomicrobiales</taxon>
        <taxon>Methylobacteriaceae</taxon>
        <taxon>Methylobacterium</taxon>
    </lineage>
</organism>
<reference evidence="2 3" key="1">
    <citation type="submission" date="2024-06" db="EMBL/GenBank/DDBJ databases">
        <title>Genomic Encyclopedia of Type Strains, Phase IV (KMG-IV): sequencing the most valuable type-strain genomes for metagenomic binning, comparative biology and taxonomic classification.</title>
        <authorList>
            <person name="Goeker M."/>
        </authorList>
    </citation>
    <scope>NUCLEOTIDE SEQUENCE [LARGE SCALE GENOMIC DNA]</scope>
    <source>
        <strain evidence="2 3">DSM 21331</strain>
    </source>
</reference>
<feature type="compositionally biased region" description="Low complexity" evidence="1">
    <location>
        <begin position="1123"/>
        <end position="1132"/>
    </location>
</feature>
<evidence type="ECO:0000313" key="3">
    <source>
        <dbReference type="Proteomes" id="UP001549145"/>
    </source>
</evidence>
<gene>
    <name evidence="2" type="ORF">ABID43_000950</name>
</gene>
<dbReference type="RefSeq" id="WP_238279430.1">
    <property type="nucleotide sequence ID" value="NZ_BPQL01000058.1"/>
</dbReference>
<feature type="compositionally biased region" description="Basic and acidic residues" evidence="1">
    <location>
        <begin position="270"/>
        <end position="287"/>
    </location>
</feature>
<evidence type="ECO:0000256" key="1">
    <source>
        <dbReference type="SAM" id="MobiDB-lite"/>
    </source>
</evidence>
<name>A0ABV2L3T6_9HYPH</name>
<protein>
    <recommendedName>
        <fullName evidence="4">Tetratricopeptide repeat protein</fullName>
    </recommendedName>
</protein>
<proteinExistence type="predicted"/>
<evidence type="ECO:0000313" key="2">
    <source>
        <dbReference type="EMBL" id="MET3691425.1"/>
    </source>
</evidence>
<keyword evidence="3" id="KW-1185">Reference proteome</keyword>
<evidence type="ECO:0008006" key="4">
    <source>
        <dbReference type="Google" id="ProtNLM"/>
    </source>
</evidence>
<dbReference type="Proteomes" id="UP001549145">
    <property type="component" value="Unassembled WGS sequence"/>
</dbReference>
<feature type="region of interest" description="Disordered" evidence="1">
    <location>
        <begin position="1105"/>
        <end position="1132"/>
    </location>
</feature>
<dbReference type="EMBL" id="JBEPMM010000002">
    <property type="protein sequence ID" value="MET3691425.1"/>
    <property type="molecule type" value="Genomic_DNA"/>
</dbReference>
<sequence>MVLRAGPATRRRRPWAGLFAASLVAGSLWCGGAAEAARLTSIKGAQAERYGRIVLSFDSAVSVKARVSGSVLVLSFSERSGAAAERIAIEMPDYVSAVRRDPDGTGLRLALQRPYRVNVQEAGETVFVDLLPQDWAGLPPALPPEIVAELFQRTRAAELALKVARPPVEPTPLRLELAQLPTLTRLSLRLPPGATSPFDTVGAATRVTVPGAWRIDEAATRGRLKPAIESLQVEPDPAGPRLLVTPAPGYEIRTFRDEDGVTVDVARVPAPDKAKSGQDKTAQDKTPQDGAAPDKTGAEAIAASQKAAADGAKAAEASRPRSATGVETRARPPADPVVQRPAGPGVVFPFQRMPPAALFERAGIANLVFETAETVTVPVGDALLTPLGPPLRQGRVTVLRFPVPRDRLFDLVPAGPQDAPTGWELVASENLAASESLAAIRTTDAAGRIAVSVHLPRPGAASWLDLDGERIAVVSGYGPKPAGIPKRQVFVDFELLPSRQGVAVLAQADELRVRPDIDGVAIGRDAGMAISGVARAVEGPLGVLNDLAIERAPWEAAQRGDVRELLRDQLQAAADAPRAARGPLRMMLARSLLSNRLAIEGLGVLKAAAGEDPVLAGQRDVPMLTVIGNALMGRIGDARSGLTAEILRNDPEARLWQAYLDALEGRWSSADTGFRVAAGVLDRYPDDLQSLLRAAAAEAAIETGDWDAANRQIIAATRGADRPIQENLALLRARIDEVTGQTVAALDAYERLSGSTEPGIAAAARLRATMLGHAAGKIPVAEAIDRLEVLTLSWHGGDLEPRTIANLAKLYVEGGRWRQAFLTARRADAMGRDTALVREVHDLAQGLFDDLFLGERSAKLTGIEALALYFDFKDFAPIGRRGDEIVRRLADRLVELDLLDSAGELLQHQVDHRLKGASRASVAARLAAIRLMDDKPLQALQSLDVTYLPELPEDLRRARSLLRARALSDLSRTDLALETIEGEPGPDAARLRADILWTGRRWREAGEAHEALVGEAWRRRAPLDDTSRTDILRTAIAYGLAGETLGLERLRAKFAGPMAESVDARTFALLTQANAVRTAGFREIAQKATSAETLQAFLSEYRKRYPESAVPAPAKRDADARADAQGPATPPG</sequence>
<accession>A0ABV2L3T6</accession>
<feature type="compositionally biased region" description="Low complexity" evidence="1">
    <location>
        <begin position="298"/>
        <end position="317"/>
    </location>
</feature>
<feature type="region of interest" description="Disordered" evidence="1">
    <location>
        <begin position="268"/>
        <end position="342"/>
    </location>
</feature>